<dbReference type="InterPro" id="IPR036280">
    <property type="entry name" value="Multihaem_cyt_sf"/>
</dbReference>
<dbReference type="SUPFAM" id="SSF48695">
    <property type="entry name" value="Multiheme cytochromes"/>
    <property type="match status" value="1"/>
</dbReference>
<keyword evidence="3" id="KW-1185">Reference proteome</keyword>
<dbReference type="Proteomes" id="UP000076964">
    <property type="component" value="Unassembled WGS sequence"/>
</dbReference>
<dbReference type="AlphaFoldDB" id="A0A177E7U8"/>
<feature type="transmembrane region" description="Helical" evidence="1">
    <location>
        <begin position="7"/>
        <end position="24"/>
    </location>
</feature>
<accession>A0A177E7U8</accession>
<name>A0A177E7U8_9BACT</name>
<comment type="caution">
    <text evidence="2">The sequence shown here is derived from an EMBL/GenBank/DDBJ whole genome shotgun (WGS) entry which is preliminary data.</text>
</comment>
<keyword evidence="1" id="KW-0812">Transmembrane</keyword>
<dbReference type="OrthoDB" id="9790557at2"/>
<evidence type="ECO:0000313" key="3">
    <source>
        <dbReference type="Proteomes" id="UP000076964"/>
    </source>
</evidence>
<dbReference type="RefSeq" id="WP_068541791.1">
    <property type="nucleotide sequence ID" value="NZ_LSFI01000018.1"/>
</dbReference>
<dbReference type="NCBIfam" id="NF038038">
    <property type="entry name" value="cytoc_DsrJ"/>
    <property type="match status" value="1"/>
</dbReference>
<dbReference type="InterPro" id="IPR047668">
    <property type="entry name" value="DsrJ"/>
</dbReference>
<sequence length="145" mass="16910">MHDAGKVIPGIIIFVVFVTLPFWWNVGKAVPKVEVELPKEYTSCVEDKSFMIREHMKLLDNWRNEVVRNGYGVYVNSKGQTFHMKFQEGCMKCHSSKERFCDRCHNFVAVKPYCWNCHISPEEKKGWATKKSNVETFSKQPASHH</sequence>
<protein>
    <submittedName>
        <fullName evidence="2">Cytochrome C</fullName>
    </submittedName>
</protein>
<keyword evidence="1" id="KW-0472">Membrane</keyword>
<evidence type="ECO:0000256" key="1">
    <source>
        <dbReference type="SAM" id="Phobius"/>
    </source>
</evidence>
<dbReference type="EMBL" id="LSFI01000018">
    <property type="protein sequence ID" value="OAG27858.1"/>
    <property type="molecule type" value="Genomic_DNA"/>
</dbReference>
<organism evidence="2 3">
    <name type="scientific">Thermodesulfatator autotrophicus</name>
    <dbReference type="NCBI Taxonomy" id="1795632"/>
    <lineage>
        <taxon>Bacteria</taxon>
        <taxon>Pseudomonadati</taxon>
        <taxon>Thermodesulfobacteriota</taxon>
        <taxon>Thermodesulfobacteria</taxon>
        <taxon>Thermodesulfobacteriales</taxon>
        <taxon>Thermodesulfatatoraceae</taxon>
        <taxon>Thermodesulfatator</taxon>
    </lineage>
</organism>
<gene>
    <name evidence="2" type="ORF">TH606_04820</name>
</gene>
<keyword evidence="1" id="KW-1133">Transmembrane helix</keyword>
<evidence type="ECO:0000313" key="2">
    <source>
        <dbReference type="EMBL" id="OAG27858.1"/>
    </source>
</evidence>
<proteinExistence type="predicted"/>
<reference evidence="2 3" key="1">
    <citation type="submission" date="2016-02" db="EMBL/GenBank/DDBJ databases">
        <title>Draft genome sequence of Thermodesulfatator sp. S606.</title>
        <authorList>
            <person name="Lai Q."/>
            <person name="Cao J."/>
            <person name="Dupont S."/>
            <person name="Shao Z."/>
            <person name="Jebbar M."/>
            <person name="Alain K."/>
        </authorList>
    </citation>
    <scope>NUCLEOTIDE SEQUENCE [LARGE SCALE GENOMIC DNA]</scope>
    <source>
        <strain evidence="2 3">S606</strain>
    </source>
</reference>
<dbReference type="STRING" id="1795632.TH606_04820"/>